<evidence type="ECO:0000256" key="1">
    <source>
        <dbReference type="ARBA" id="ARBA00011051"/>
    </source>
</evidence>
<dbReference type="Pfam" id="PF19581">
    <property type="entry name" value="Glyoxalase_7"/>
    <property type="match status" value="1"/>
</dbReference>
<dbReference type="SUPFAM" id="SSF54593">
    <property type="entry name" value="Glyoxalase/Bleomycin resistance protein/Dihydroxybiphenyl dioxygenase"/>
    <property type="match status" value="1"/>
</dbReference>
<comment type="similarity">
    <text evidence="1">Belongs to the bleomycin resistance protein family.</text>
</comment>
<dbReference type="AlphaFoldDB" id="A0A6I3KNG9"/>
<name>A0A6I3KNG9_9HYPH</name>
<dbReference type="PROSITE" id="PS51819">
    <property type="entry name" value="VOC"/>
    <property type="match status" value="1"/>
</dbReference>
<organism evidence="5 6">
    <name type="scientific">Hyphomicrobium album</name>
    <dbReference type="NCBI Taxonomy" id="2665159"/>
    <lineage>
        <taxon>Bacteria</taxon>
        <taxon>Pseudomonadati</taxon>
        <taxon>Pseudomonadota</taxon>
        <taxon>Alphaproteobacteria</taxon>
        <taxon>Hyphomicrobiales</taxon>
        <taxon>Hyphomicrobiaceae</taxon>
        <taxon>Hyphomicrobium</taxon>
    </lineage>
</organism>
<comment type="caution">
    <text evidence="5">The sequence shown here is derived from an EMBL/GenBank/DDBJ whole genome shotgun (WGS) entry which is preliminary data.</text>
</comment>
<dbReference type="Pfam" id="PF20066">
    <property type="entry name" value="Glyoxalase_8"/>
    <property type="match status" value="1"/>
</dbReference>
<evidence type="ECO:0000256" key="2">
    <source>
        <dbReference type="ARBA" id="ARBA00021572"/>
    </source>
</evidence>
<dbReference type="InterPro" id="IPR045517">
    <property type="entry name" value="Glyoxalase_8"/>
</dbReference>
<evidence type="ECO:0000313" key="6">
    <source>
        <dbReference type="Proteomes" id="UP000440694"/>
    </source>
</evidence>
<dbReference type="Gene3D" id="3.10.180.10">
    <property type="entry name" value="2,3-Dihydroxybiphenyl 1,2-Dioxygenase, domain 1"/>
    <property type="match status" value="1"/>
</dbReference>
<dbReference type="GO" id="GO:0046677">
    <property type="term" value="P:response to antibiotic"/>
    <property type="evidence" value="ECO:0007669"/>
    <property type="project" value="UniProtKB-KW"/>
</dbReference>
<reference evidence="5 6" key="1">
    <citation type="submission" date="2019-11" db="EMBL/GenBank/DDBJ databases">
        <title>Identification of a novel strain.</title>
        <authorList>
            <person name="Xu Q."/>
            <person name="Wang G."/>
        </authorList>
    </citation>
    <scope>NUCLEOTIDE SEQUENCE [LARGE SCALE GENOMIC DNA]</scope>
    <source>
        <strain evidence="6">xq</strain>
    </source>
</reference>
<dbReference type="Proteomes" id="UP000440694">
    <property type="component" value="Unassembled WGS sequence"/>
</dbReference>
<dbReference type="InterPro" id="IPR029068">
    <property type="entry name" value="Glyas_Bleomycin-R_OHBP_Dase"/>
</dbReference>
<dbReference type="InterPro" id="IPR037523">
    <property type="entry name" value="VOC_core"/>
</dbReference>
<keyword evidence="3" id="KW-0046">Antibiotic resistance</keyword>
<dbReference type="CDD" id="cd08349">
    <property type="entry name" value="BLMA_like"/>
    <property type="match status" value="1"/>
</dbReference>
<proteinExistence type="inferred from homology"/>
<gene>
    <name evidence="5" type="ORF">GIW81_13435</name>
</gene>
<evidence type="ECO:0000256" key="3">
    <source>
        <dbReference type="ARBA" id="ARBA00023251"/>
    </source>
</evidence>
<accession>A0A6I3KNG9</accession>
<dbReference type="EMBL" id="WMBQ01000002">
    <property type="protein sequence ID" value="MTD95336.1"/>
    <property type="molecule type" value="Genomic_DNA"/>
</dbReference>
<dbReference type="RefSeq" id="WP_154739892.1">
    <property type="nucleotide sequence ID" value="NZ_WMBQ01000002.1"/>
</dbReference>
<feature type="domain" description="VOC" evidence="4">
    <location>
        <begin position="68"/>
        <end position="184"/>
    </location>
</feature>
<evidence type="ECO:0000313" key="5">
    <source>
        <dbReference type="EMBL" id="MTD95336.1"/>
    </source>
</evidence>
<dbReference type="InterPro" id="IPR000335">
    <property type="entry name" value="Bleomycin-R"/>
</dbReference>
<protein>
    <recommendedName>
        <fullName evidence="2">Bleomycin resistance protein</fullName>
    </recommendedName>
</protein>
<evidence type="ECO:0000259" key="4">
    <source>
        <dbReference type="PROSITE" id="PS51819"/>
    </source>
</evidence>
<sequence>MRSFTDAKAMARSLRSALGDKKLELSHGECLDIVARQFGLDNWNVLAAKIDAADGGKPAEATSDGIRLIEAIPILRIFDVAKAKEFYVDFLGFTIDWEHRFGDNFPLYAQVSRAGLKLHLSEHHGDAIPGSTVFVWMRGIAEYHRELTAKNYRYYRPGLEDAPWDARVMEVGDPFGNKLRFSEPNKADDPRA</sequence>
<keyword evidence="6" id="KW-1185">Reference proteome</keyword>